<evidence type="ECO:0000313" key="3">
    <source>
        <dbReference type="Ensembl" id="ENSECRP00000018929.1"/>
    </source>
</evidence>
<dbReference type="Pfam" id="PF13855">
    <property type="entry name" value="LRR_8"/>
    <property type="match status" value="2"/>
</dbReference>
<reference evidence="3" key="1">
    <citation type="submission" date="2021-06" db="EMBL/GenBank/DDBJ databases">
        <authorList>
            <consortium name="Wellcome Sanger Institute Data Sharing"/>
        </authorList>
    </citation>
    <scope>NUCLEOTIDE SEQUENCE [LARGE SCALE GENOMIC DNA]</scope>
</reference>
<dbReference type="SMART" id="SM00369">
    <property type="entry name" value="LRR_TYP"/>
    <property type="match status" value="5"/>
</dbReference>
<protein>
    <submittedName>
        <fullName evidence="3">Uncharacterized protein</fullName>
    </submittedName>
</protein>
<dbReference type="InterPro" id="IPR050541">
    <property type="entry name" value="LRR_TM_domain-containing"/>
</dbReference>
<evidence type="ECO:0000256" key="1">
    <source>
        <dbReference type="ARBA" id="ARBA00022614"/>
    </source>
</evidence>
<dbReference type="Gene3D" id="3.80.10.10">
    <property type="entry name" value="Ribonuclease Inhibitor"/>
    <property type="match status" value="1"/>
</dbReference>
<evidence type="ECO:0000256" key="2">
    <source>
        <dbReference type="ARBA" id="ARBA00022737"/>
    </source>
</evidence>
<reference evidence="3" key="3">
    <citation type="submission" date="2025-09" db="UniProtKB">
        <authorList>
            <consortium name="Ensembl"/>
        </authorList>
    </citation>
    <scope>IDENTIFICATION</scope>
</reference>
<proteinExistence type="predicted"/>
<dbReference type="InterPro" id="IPR003591">
    <property type="entry name" value="Leu-rich_rpt_typical-subtyp"/>
</dbReference>
<reference evidence="3" key="2">
    <citation type="submission" date="2025-08" db="UniProtKB">
        <authorList>
            <consortium name="Ensembl"/>
        </authorList>
    </citation>
    <scope>IDENTIFICATION</scope>
</reference>
<dbReference type="GO" id="GO:0005886">
    <property type="term" value="C:plasma membrane"/>
    <property type="evidence" value="ECO:0007669"/>
    <property type="project" value="TreeGrafter"/>
</dbReference>
<dbReference type="InterPro" id="IPR032675">
    <property type="entry name" value="LRR_dom_sf"/>
</dbReference>
<dbReference type="InterPro" id="IPR001611">
    <property type="entry name" value="Leu-rich_rpt"/>
</dbReference>
<dbReference type="PROSITE" id="PS51450">
    <property type="entry name" value="LRR"/>
    <property type="match status" value="1"/>
</dbReference>
<evidence type="ECO:0000313" key="4">
    <source>
        <dbReference type="Proteomes" id="UP000694620"/>
    </source>
</evidence>
<dbReference type="GeneTree" id="ENSGT00940000161826"/>
<dbReference type="PANTHER" id="PTHR24369:SF213">
    <property type="entry name" value="INSULIN LIKE GROWTH FACTOR BINDING PROTEIN ACID LABILE SUBUNIT"/>
    <property type="match status" value="1"/>
</dbReference>
<keyword evidence="4" id="KW-1185">Reference proteome</keyword>
<dbReference type="Proteomes" id="UP000694620">
    <property type="component" value="Chromosome 9"/>
</dbReference>
<dbReference type="Ensembl" id="ENSECRT00000019320.1">
    <property type="protein sequence ID" value="ENSECRP00000018929.1"/>
    <property type="gene ID" value="ENSECRG00000012661.1"/>
</dbReference>
<dbReference type="PANTHER" id="PTHR24369">
    <property type="entry name" value="ANTIGEN BSP, PUTATIVE-RELATED"/>
    <property type="match status" value="1"/>
</dbReference>
<accession>A0A8C4XB50</accession>
<dbReference type="SUPFAM" id="SSF52058">
    <property type="entry name" value="L domain-like"/>
    <property type="match status" value="1"/>
</dbReference>
<keyword evidence="1" id="KW-0433">Leucine-rich repeat</keyword>
<organism evidence="3 4">
    <name type="scientific">Erpetoichthys calabaricus</name>
    <name type="common">Rope fish</name>
    <name type="synonym">Calamoichthys calabaricus</name>
    <dbReference type="NCBI Taxonomy" id="27687"/>
    <lineage>
        <taxon>Eukaryota</taxon>
        <taxon>Metazoa</taxon>
        <taxon>Chordata</taxon>
        <taxon>Craniata</taxon>
        <taxon>Vertebrata</taxon>
        <taxon>Euteleostomi</taxon>
        <taxon>Actinopterygii</taxon>
        <taxon>Polypteriformes</taxon>
        <taxon>Polypteridae</taxon>
        <taxon>Erpetoichthys</taxon>
    </lineage>
</organism>
<keyword evidence="2" id="KW-0677">Repeat</keyword>
<dbReference type="AlphaFoldDB" id="A0A8C4XB50"/>
<sequence length="523" mass="58959">MINCQNRLWFLFQNGGEPFTQLFNNYRVGNSNQIKLFLVCSKTENIQLIIFMTKLTSCGVEASSFTGLKNLTDFTLTNNKLDNLKKSWFFDMWQLQKLNLAFNFISYLPPHTFDNLWQLQKLNLSSNGILYISTGSFFGLLSLTDLDLSSNDMVFINTDAFEPLVSVKHIDVSHNRLKTLPDLPKLVASLLLQNNSWHCSCQFVQLLERLKDKLKDSRTVTCSSPEEAKDSPALMAFAMVCSSNTTDEVLPTITSGPRENGSSWIYGFIGNERSSQKDETHCHLLSIRDKKSSMRLSVTQHDPFSASSNLGFGLRQADQDDIKTPQPMVNLDDVPQNSPNNETDTVGRIRLCKTAPSLLPAPDIFTSSSGSKGGLDAIKLRGNSFLAFGQQNNNASPSGLFKVESSESSNIDQSHRHFQMTRHSSNKQKVEGSTWAGELLTRERFWKYHTNCCDEYRPCPTARKVIKRLRNAKVIVSEGADDITRPPCDLELLKNNEVLEMNLLVKLQEREERKNSTNLGSVK</sequence>
<name>A0A8C4XB50_ERPCA</name>